<feature type="region of interest" description="Disordered" evidence="1">
    <location>
        <begin position="39"/>
        <end position="64"/>
    </location>
</feature>
<protein>
    <submittedName>
        <fullName evidence="3">Uncharacterized protein</fullName>
    </submittedName>
</protein>
<evidence type="ECO:0000256" key="1">
    <source>
        <dbReference type="SAM" id="MobiDB-lite"/>
    </source>
</evidence>
<proteinExistence type="predicted"/>
<evidence type="ECO:0000256" key="2">
    <source>
        <dbReference type="SAM" id="SignalP"/>
    </source>
</evidence>
<evidence type="ECO:0000313" key="3">
    <source>
        <dbReference type="EMBL" id="JAD82618.1"/>
    </source>
</evidence>
<dbReference type="EMBL" id="GBRH01215277">
    <property type="protein sequence ID" value="JAD82618.1"/>
    <property type="molecule type" value="Transcribed_RNA"/>
</dbReference>
<keyword evidence="2" id="KW-0732">Signal</keyword>
<dbReference type="AlphaFoldDB" id="A0A0A9D7H6"/>
<sequence>MKYALVRKMVIIHLISACDTCSGAGPSVLPELLSSAGQIPGGRPARRPGHVLSAEGQSRRAEGEADALLRAQGGRAQGVQQGQGRQQHVLGPVLVVVVLAAPEGRQEVTSFEAVQL</sequence>
<accession>A0A0A9D7H6</accession>
<reference evidence="3" key="2">
    <citation type="journal article" date="2015" name="Data Brief">
        <title>Shoot transcriptome of the giant reed, Arundo donax.</title>
        <authorList>
            <person name="Barrero R.A."/>
            <person name="Guerrero F.D."/>
            <person name="Moolhuijzen P."/>
            <person name="Goolsby J.A."/>
            <person name="Tidwell J."/>
            <person name="Bellgard S.E."/>
            <person name="Bellgard M.I."/>
        </authorList>
    </citation>
    <scope>NUCLEOTIDE SEQUENCE</scope>
    <source>
        <tissue evidence="3">Shoot tissue taken approximately 20 cm above the soil surface</tissue>
    </source>
</reference>
<organism evidence="3">
    <name type="scientific">Arundo donax</name>
    <name type="common">Giant reed</name>
    <name type="synonym">Donax arundinaceus</name>
    <dbReference type="NCBI Taxonomy" id="35708"/>
    <lineage>
        <taxon>Eukaryota</taxon>
        <taxon>Viridiplantae</taxon>
        <taxon>Streptophyta</taxon>
        <taxon>Embryophyta</taxon>
        <taxon>Tracheophyta</taxon>
        <taxon>Spermatophyta</taxon>
        <taxon>Magnoliopsida</taxon>
        <taxon>Liliopsida</taxon>
        <taxon>Poales</taxon>
        <taxon>Poaceae</taxon>
        <taxon>PACMAD clade</taxon>
        <taxon>Arundinoideae</taxon>
        <taxon>Arundineae</taxon>
        <taxon>Arundo</taxon>
    </lineage>
</organism>
<reference evidence="3" key="1">
    <citation type="submission" date="2014-09" db="EMBL/GenBank/DDBJ databases">
        <authorList>
            <person name="Magalhaes I.L.F."/>
            <person name="Oliveira U."/>
            <person name="Santos F.R."/>
            <person name="Vidigal T.H.D.A."/>
            <person name="Brescovit A.D."/>
            <person name="Santos A.J."/>
        </authorList>
    </citation>
    <scope>NUCLEOTIDE SEQUENCE</scope>
    <source>
        <tissue evidence="3">Shoot tissue taken approximately 20 cm above the soil surface</tissue>
    </source>
</reference>
<feature type="chain" id="PRO_5002043509" evidence="2">
    <location>
        <begin position="18"/>
        <end position="116"/>
    </location>
</feature>
<name>A0A0A9D7H6_ARUDO</name>
<feature type="signal peptide" evidence="2">
    <location>
        <begin position="1"/>
        <end position="17"/>
    </location>
</feature>